<feature type="compositionally biased region" description="Basic and acidic residues" evidence="4">
    <location>
        <begin position="565"/>
        <end position="590"/>
    </location>
</feature>
<organism evidence="8 9">
    <name type="scientific">Glarea lozoyensis (strain ATCC 74030 / MF5533)</name>
    <dbReference type="NCBI Taxonomy" id="1104152"/>
    <lineage>
        <taxon>Eukaryota</taxon>
        <taxon>Fungi</taxon>
        <taxon>Dikarya</taxon>
        <taxon>Ascomycota</taxon>
        <taxon>Pezizomycotina</taxon>
        <taxon>Leotiomycetes</taxon>
        <taxon>Helotiales</taxon>
        <taxon>Helotiaceae</taxon>
        <taxon>Glarea</taxon>
    </lineage>
</organism>
<dbReference type="InterPro" id="IPR004015">
    <property type="entry name" value="SKI-int_prot_SKIP_SNW-dom"/>
</dbReference>
<feature type="compositionally biased region" description="Basic and acidic residues" evidence="4">
    <location>
        <begin position="385"/>
        <end position="416"/>
    </location>
</feature>
<keyword evidence="3" id="KW-0539">Nucleus</keyword>
<name>H0EU74_GLAL7</name>
<feature type="region of interest" description="Disordered" evidence="4">
    <location>
        <begin position="504"/>
        <end position="527"/>
    </location>
</feature>
<dbReference type="Pfam" id="PF02731">
    <property type="entry name" value="SKIP_SNW"/>
    <property type="match status" value="1"/>
</dbReference>
<comment type="similarity">
    <text evidence="1 3">Belongs to the SNW family.</text>
</comment>
<dbReference type="GO" id="GO:0000398">
    <property type="term" value="P:mRNA splicing, via spliceosome"/>
    <property type="evidence" value="ECO:0007669"/>
    <property type="project" value="InterPro"/>
</dbReference>
<feature type="compositionally biased region" description="Gly residues" evidence="4">
    <location>
        <begin position="553"/>
        <end position="564"/>
    </location>
</feature>
<evidence type="ECO:0000313" key="9">
    <source>
        <dbReference type="Proteomes" id="UP000005446"/>
    </source>
</evidence>
<keyword evidence="9" id="KW-1185">Reference proteome</keyword>
<feature type="compositionally biased region" description="Basic and acidic residues" evidence="4">
    <location>
        <begin position="329"/>
        <end position="338"/>
    </location>
</feature>
<feature type="signal peptide" evidence="6">
    <location>
        <begin position="1"/>
        <end position="20"/>
    </location>
</feature>
<dbReference type="GO" id="GO:0005681">
    <property type="term" value="C:spliceosomal complex"/>
    <property type="evidence" value="ECO:0007669"/>
    <property type="project" value="UniProtKB-UniRule"/>
</dbReference>
<feature type="transmembrane region" description="Helical" evidence="5">
    <location>
        <begin position="176"/>
        <end position="202"/>
    </location>
</feature>
<dbReference type="PROSITE" id="PS50866">
    <property type="entry name" value="GOLD"/>
    <property type="match status" value="1"/>
</dbReference>
<dbReference type="PANTHER" id="PTHR12096">
    <property type="entry name" value="NUCLEAR PROTEIN SKIP-RELATED"/>
    <property type="match status" value="1"/>
</dbReference>
<feature type="region of interest" description="Disordered" evidence="4">
    <location>
        <begin position="227"/>
        <end position="254"/>
    </location>
</feature>
<dbReference type="AlphaFoldDB" id="H0EU74"/>
<feature type="region of interest" description="Disordered" evidence="4">
    <location>
        <begin position="347"/>
        <end position="416"/>
    </location>
</feature>
<dbReference type="SUPFAM" id="SSF101576">
    <property type="entry name" value="Supernatant protein factor (SPF), C-terminal domain"/>
    <property type="match status" value="1"/>
</dbReference>
<dbReference type="InParanoid" id="H0EU74"/>
<dbReference type="OrthoDB" id="1929172at2759"/>
<comment type="function">
    <text evidence="3">Involved in pre-mRNA splicing.</text>
</comment>
<feature type="compositionally biased region" description="Pro residues" evidence="4">
    <location>
        <begin position="237"/>
        <end position="248"/>
    </location>
</feature>
<keyword evidence="5" id="KW-0812">Transmembrane</keyword>
<dbReference type="FunCoup" id="H0EU74">
    <property type="interactions" value="550"/>
</dbReference>
<dbReference type="EMBL" id="AGUE01000168">
    <property type="protein sequence ID" value="EHK97963.1"/>
    <property type="molecule type" value="Genomic_DNA"/>
</dbReference>
<keyword evidence="5" id="KW-0472">Membrane</keyword>
<dbReference type="Proteomes" id="UP000005446">
    <property type="component" value="Unassembled WGS sequence"/>
</dbReference>
<evidence type="ECO:0000256" key="6">
    <source>
        <dbReference type="SAM" id="SignalP"/>
    </source>
</evidence>
<comment type="subunit">
    <text evidence="3">Associated with the spliceosome.</text>
</comment>
<evidence type="ECO:0000256" key="3">
    <source>
        <dbReference type="RuleBase" id="RU367140"/>
    </source>
</evidence>
<evidence type="ECO:0000256" key="5">
    <source>
        <dbReference type="SAM" id="Phobius"/>
    </source>
</evidence>
<feature type="compositionally biased region" description="Low complexity" evidence="4">
    <location>
        <begin position="367"/>
        <end position="376"/>
    </location>
</feature>
<dbReference type="HOGENOM" id="CLU_006601_1_0_1"/>
<comment type="subcellular location">
    <subcellularLocation>
        <location evidence="3">Nucleus</location>
    </subcellularLocation>
</comment>
<sequence length="590" mass="66462">MRLSHLTTGLLALPLTMVSATALTYKLAANEKACFFTSVEKMGAKIAFYFAVQAGGSFDVDYEVVGPNDKIIMDGEKERQGDFVFTATETGEYRFCFNNQMSTFAEKFVDFEIAVENEARASIPAKQGTSPEQTSALEESIFKLSGQLSTITRNQKYFRTRENRNFSTVRSTERRIFNFSVIESLMMVCMAGLQVFIVRFFFQMGDNTRKNDRIMKIVERQVDPMEPPKFKHKKIPRGPPSPPPPVMHSPPRKLTAEDQEAWKIPPPVSNWKNPKGYTVPLDKRLAADGRGLQDVTINDKFAQFAEALFTADRHAREEVKSRAQMQQRLAEKEKAQKEDHLRMLAQKAREDRAAAGSGRRNSRTSRSRSGSYSYSESESDSGEEAEIREREKARKERQREEERKLRQSRMGAERRVQMMAREQNRDISEKVALGLAKPTQSSESMFDSRLFNRTSGFDSGFNEDQAYDKPLFQAHDAINSIYRPRQNMDDGDDEEAAEMEMGKIQKSNRFGEALGKGTFKGSGDVEAREGPVQFEKDTGDVFAVDDFLAKVGEGSGTAAGGSGSGEKRGYGLQDGEERGSKRARIDEDSD</sequence>
<keyword evidence="3" id="KW-0507">mRNA processing</keyword>
<reference evidence="8 9" key="1">
    <citation type="journal article" date="2012" name="Eukaryot. Cell">
        <title>Genome sequence of the fungus Glarea lozoyensis: the first genome sequence of a species from the Helotiaceae family.</title>
        <authorList>
            <person name="Youssar L."/>
            <person name="Gruening B.A."/>
            <person name="Erxleben A."/>
            <person name="Guenther S."/>
            <person name="Huettel W."/>
        </authorList>
    </citation>
    <scope>NUCLEOTIDE SEQUENCE [LARGE SCALE GENOMIC DNA]</scope>
    <source>
        <strain evidence="9">ATCC 74030 / MF5533</strain>
    </source>
</reference>
<accession>H0EU74</accession>
<proteinExistence type="inferred from homology"/>
<feature type="region of interest" description="Disordered" evidence="4">
    <location>
        <begin position="553"/>
        <end position="590"/>
    </location>
</feature>
<feature type="domain" description="GOLD" evidence="7">
    <location>
        <begin position="32"/>
        <end position="115"/>
    </location>
</feature>
<dbReference type="InterPro" id="IPR017862">
    <property type="entry name" value="SKI-int_prot_SKIP"/>
</dbReference>
<keyword evidence="5" id="KW-1133">Transmembrane helix</keyword>
<dbReference type="InterPro" id="IPR009038">
    <property type="entry name" value="GOLD_dom"/>
</dbReference>
<evidence type="ECO:0000259" key="7">
    <source>
        <dbReference type="PROSITE" id="PS50866"/>
    </source>
</evidence>
<dbReference type="Pfam" id="PF01105">
    <property type="entry name" value="EMP24_GP25L"/>
    <property type="match status" value="1"/>
</dbReference>
<evidence type="ECO:0000256" key="1">
    <source>
        <dbReference type="ARBA" id="ARBA00010197"/>
    </source>
</evidence>
<evidence type="ECO:0000313" key="8">
    <source>
        <dbReference type="EMBL" id="EHK97963.1"/>
    </source>
</evidence>
<gene>
    <name evidence="8" type="ORF">M7I_6305</name>
</gene>
<evidence type="ECO:0000256" key="4">
    <source>
        <dbReference type="SAM" id="MobiDB-lite"/>
    </source>
</evidence>
<dbReference type="SMART" id="SM01190">
    <property type="entry name" value="EMP24_GP25L"/>
    <property type="match status" value="1"/>
</dbReference>
<keyword evidence="6" id="KW-0732">Signal</keyword>
<dbReference type="InterPro" id="IPR036598">
    <property type="entry name" value="GOLD_dom_sf"/>
</dbReference>
<evidence type="ECO:0000256" key="2">
    <source>
        <dbReference type="ARBA" id="ARBA00022160"/>
    </source>
</evidence>
<feature type="chain" id="PRO_5003532167" description="Pre-mRNA-processing protein 45" evidence="6">
    <location>
        <begin position="21"/>
        <end position="590"/>
    </location>
</feature>
<keyword evidence="3" id="KW-0508">mRNA splicing</keyword>
<keyword evidence="3" id="KW-0747">Spliceosome</keyword>
<feature type="region of interest" description="Disordered" evidence="4">
    <location>
        <begin position="319"/>
        <end position="338"/>
    </location>
</feature>
<comment type="caution">
    <text evidence="8">The sequence shown here is derived from an EMBL/GenBank/DDBJ whole genome shotgun (WGS) entry which is preliminary data.</text>
</comment>
<protein>
    <recommendedName>
        <fullName evidence="2 3">Pre-mRNA-processing protein 45</fullName>
    </recommendedName>
</protein>